<dbReference type="InterPro" id="IPR037675">
    <property type="entry name" value="PIG-O_N"/>
</dbReference>
<feature type="transmembrane region" description="Helical" evidence="12">
    <location>
        <begin position="565"/>
        <end position="589"/>
    </location>
</feature>
<evidence type="ECO:0000256" key="8">
    <source>
        <dbReference type="ARBA" id="ARBA00022989"/>
    </source>
</evidence>
<evidence type="ECO:0000256" key="2">
    <source>
        <dbReference type="ARBA" id="ARBA00004687"/>
    </source>
</evidence>
<keyword evidence="8 12" id="KW-1133">Transmembrane helix</keyword>
<evidence type="ECO:0000256" key="9">
    <source>
        <dbReference type="ARBA" id="ARBA00023136"/>
    </source>
</evidence>
<keyword evidence="9 12" id="KW-0472">Membrane</keyword>
<keyword evidence="5" id="KW-0808">Transferase</keyword>
<dbReference type="InterPro" id="IPR002591">
    <property type="entry name" value="Phosphodiest/P_Trfase"/>
</dbReference>
<dbReference type="UniPathway" id="UPA00196"/>
<dbReference type="EMBL" id="ADBJ01000043">
    <property type="protein sequence ID" value="EFA77326.1"/>
    <property type="molecule type" value="Genomic_DNA"/>
</dbReference>
<keyword evidence="7" id="KW-0256">Endoplasmic reticulum</keyword>
<dbReference type="InParanoid" id="D3BMW4"/>
<dbReference type="GO" id="GO:0005789">
    <property type="term" value="C:endoplasmic reticulum membrane"/>
    <property type="evidence" value="ECO:0007669"/>
    <property type="project" value="UniProtKB-SubCell"/>
</dbReference>
<name>D3BMW4_HETP5</name>
<evidence type="ECO:0000313" key="14">
    <source>
        <dbReference type="Proteomes" id="UP000001396"/>
    </source>
</evidence>
<comment type="caution">
    <text evidence="13">The sequence shown here is derived from an EMBL/GenBank/DDBJ whole genome shotgun (WGS) entry which is preliminary data.</text>
</comment>
<dbReference type="Pfam" id="PF01663">
    <property type="entry name" value="Phosphodiest"/>
    <property type="match status" value="1"/>
</dbReference>
<feature type="transmembrane region" description="Helical" evidence="12">
    <location>
        <begin position="633"/>
        <end position="653"/>
    </location>
</feature>
<evidence type="ECO:0000256" key="5">
    <source>
        <dbReference type="ARBA" id="ARBA00022679"/>
    </source>
</evidence>
<feature type="transmembrane region" description="Helical" evidence="12">
    <location>
        <begin position="916"/>
        <end position="939"/>
    </location>
</feature>
<dbReference type="InterPro" id="IPR017850">
    <property type="entry name" value="Alkaline_phosphatase_core_sf"/>
</dbReference>
<keyword evidence="10" id="KW-0325">Glycoprotein</keyword>
<dbReference type="PANTHER" id="PTHR23071:SF1">
    <property type="entry name" value="GPI ETHANOLAMINE PHOSPHATE TRANSFERASE 3"/>
    <property type="match status" value="1"/>
</dbReference>
<evidence type="ECO:0000256" key="3">
    <source>
        <dbReference type="ARBA" id="ARBA00008695"/>
    </source>
</evidence>
<comment type="pathway">
    <text evidence="2">Glycolipid biosynthesis; glycosylphosphatidylinositol-anchor biosynthesis.</text>
</comment>
<protein>
    <submittedName>
        <fullName evidence="13">Phosphatidylinositol glycan</fullName>
    </submittedName>
</protein>
<keyword evidence="14" id="KW-1185">Reference proteome</keyword>
<evidence type="ECO:0000256" key="12">
    <source>
        <dbReference type="SAM" id="Phobius"/>
    </source>
</evidence>
<evidence type="ECO:0000256" key="1">
    <source>
        <dbReference type="ARBA" id="ARBA00004477"/>
    </source>
</evidence>
<dbReference type="FunCoup" id="D3BMW4">
    <property type="interactions" value="414"/>
</dbReference>
<dbReference type="GO" id="GO:0006506">
    <property type="term" value="P:GPI anchor biosynthetic process"/>
    <property type="evidence" value="ECO:0007669"/>
    <property type="project" value="UniProtKB-UniPathway"/>
</dbReference>
<feature type="region of interest" description="Disordered" evidence="11">
    <location>
        <begin position="881"/>
        <end position="907"/>
    </location>
</feature>
<evidence type="ECO:0000256" key="7">
    <source>
        <dbReference type="ARBA" id="ARBA00022824"/>
    </source>
</evidence>
<keyword evidence="4" id="KW-0337">GPI-anchor biosynthesis</keyword>
<evidence type="ECO:0000313" key="13">
    <source>
        <dbReference type="EMBL" id="EFA77326.1"/>
    </source>
</evidence>
<feature type="transmembrane region" description="Helical" evidence="12">
    <location>
        <begin position="601"/>
        <end position="621"/>
    </location>
</feature>
<dbReference type="GO" id="GO:0051377">
    <property type="term" value="F:mannose-ethanolamine phosphotransferase activity"/>
    <property type="evidence" value="ECO:0007669"/>
    <property type="project" value="InterPro"/>
</dbReference>
<feature type="transmembrane region" description="Helical" evidence="12">
    <location>
        <begin position="86"/>
        <end position="108"/>
    </location>
</feature>
<evidence type="ECO:0000256" key="11">
    <source>
        <dbReference type="SAM" id="MobiDB-lite"/>
    </source>
</evidence>
<evidence type="ECO:0000256" key="4">
    <source>
        <dbReference type="ARBA" id="ARBA00022502"/>
    </source>
</evidence>
<dbReference type="InterPro" id="IPR039524">
    <property type="entry name" value="PIGO/GPI13"/>
</dbReference>
<dbReference type="PANTHER" id="PTHR23071">
    <property type="entry name" value="PHOSPHATIDYLINOSITOL GLYCAN"/>
    <property type="match status" value="1"/>
</dbReference>
<feature type="transmembrane region" description="Helical" evidence="12">
    <location>
        <begin position="673"/>
        <end position="695"/>
    </location>
</feature>
<evidence type="ECO:0000256" key="10">
    <source>
        <dbReference type="ARBA" id="ARBA00023180"/>
    </source>
</evidence>
<organism evidence="13 14">
    <name type="scientific">Heterostelium pallidum (strain ATCC 26659 / Pp 5 / PN500)</name>
    <name type="common">Cellular slime mold</name>
    <name type="synonym">Polysphondylium pallidum</name>
    <dbReference type="NCBI Taxonomy" id="670386"/>
    <lineage>
        <taxon>Eukaryota</taxon>
        <taxon>Amoebozoa</taxon>
        <taxon>Evosea</taxon>
        <taxon>Eumycetozoa</taxon>
        <taxon>Dictyostelia</taxon>
        <taxon>Acytosteliales</taxon>
        <taxon>Acytosteliaceae</taxon>
        <taxon>Heterostelium</taxon>
    </lineage>
</organism>
<dbReference type="Proteomes" id="UP000001396">
    <property type="component" value="Unassembled WGS sequence"/>
</dbReference>
<comment type="subcellular location">
    <subcellularLocation>
        <location evidence="1">Endoplasmic reticulum membrane</location>
        <topology evidence="1">Multi-pass membrane protein</topology>
    </subcellularLocation>
</comment>
<dbReference type="AlphaFoldDB" id="D3BMW4"/>
<keyword evidence="6 12" id="KW-0812">Transmembrane</keyword>
<feature type="transmembrane region" description="Helical" evidence="12">
    <location>
        <begin position="830"/>
        <end position="853"/>
    </location>
</feature>
<proteinExistence type="inferred from homology"/>
<feature type="transmembrane region" description="Helical" evidence="12">
    <location>
        <begin position="959"/>
        <end position="978"/>
    </location>
</feature>
<dbReference type="GeneID" id="31368004"/>
<accession>D3BMW4</accession>
<gene>
    <name evidence="13" type="primary">pigO</name>
    <name evidence="13" type="ORF">PPL_12537</name>
</gene>
<sequence length="984" mass="110465">MIHKQLDESTENQIVTTTTSISNQITTTSTNTTTNTTINTTPITTLNSNHIEPLSLSTVDSSVNTVQMYNRTTSKSSSSPLTITKYLVYLSIVIAIGAYLFFTGFLLIRFELPLKSQCSVSPLPSPNRFVDLIHQSSSTNRNVDKGCWMPPTYRKAVIVVIDALRFDFVQKQSPNAQNLSPYFHNHLNNLTSLLETKKSNSILYKFMADSPTVTMQRIKGITTGSLPTFIDVGSNFGGDAIVEDNLIHQLSFHDNHNHKHDVKDRNNEIDGLRKKVVFIGDDTWVSLFPNHFYSQYPFPSFNVKDLHTVDNGVIDNLLPTITRMQTDKDGSDSWHIAIGHLLGVDHVGHLHGPYHPEMIKKLTQMDEFLLSVYNDTLFVLLGDHGMTPDGNHGGSSPEEMEAALFMYSPGHPINSDLPAQFRFGDQHGVKNVSQIDLVSTLSLLLGVPIPYGNLGAVIPELFLGVDDHQQSSSTVHPGWYRLIDAQRINAWQIKRYLESYSQVSKEFPVSILKHYNQLMDRAEQDYSQLKADDTSNFYEVYRQYRQFQEEVVVLCREIWATFDTFAMMAGLSIMSVALVTILVFIYVLALSNSTDSYPMFPAGRIFIYSMVGAILSIPSYLVLHLSLVQEHSFVITLITSTAIVSMIGMISSLTSNTNVASLNPLKYIDLNTVRSIVSQLPFSIMFLLPLLSIILHGVSQSSNSFIESQQNVGVDAVGSLYSYYSWHLEITAKQQQRHSRCNQVDILQAHRNSDAVVWCVGAVVGTVGASLVDMDSDTHVAHHPIDGRTDATSTVDTLQNRTGHEYQFNKIQFDAATIGFEEHVMWRDGLLVILNTFASPIFFALFLPIYIIYSLHLVHQPIVAKVSPPASPIDSFSVLNHNENNTNNTTTTTTSSTTKNNFKPDNSSNKSLRSILIGYLLYLIFFLFNTINICISVYMLRRHLMVWRVFAPKYLFETVQLLIVMLFLVISSLLITCIKSKIKN</sequence>
<evidence type="ECO:0000256" key="6">
    <source>
        <dbReference type="ARBA" id="ARBA00022692"/>
    </source>
</evidence>
<feature type="compositionally biased region" description="Low complexity" evidence="11">
    <location>
        <begin position="881"/>
        <end position="901"/>
    </location>
</feature>
<dbReference type="SUPFAM" id="SSF53649">
    <property type="entry name" value="Alkaline phosphatase-like"/>
    <property type="match status" value="1"/>
</dbReference>
<dbReference type="STRING" id="670386.D3BMW4"/>
<dbReference type="Gene3D" id="3.40.720.10">
    <property type="entry name" value="Alkaline Phosphatase, subunit A"/>
    <property type="match status" value="1"/>
</dbReference>
<dbReference type="CDD" id="cd16023">
    <property type="entry name" value="GPI_EPT_3"/>
    <property type="match status" value="1"/>
</dbReference>
<dbReference type="RefSeq" id="XP_020429455.1">
    <property type="nucleotide sequence ID" value="XM_020583268.1"/>
</dbReference>
<reference evidence="13 14" key="1">
    <citation type="journal article" date="2011" name="Genome Res.">
        <title>Phylogeny-wide analysis of social amoeba genomes highlights ancient origins for complex intercellular communication.</title>
        <authorList>
            <person name="Heidel A.J."/>
            <person name="Lawal H.M."/>
            <person name="Felder M."/>
            <person name="Schilde C."/>
            <person name="Helps N.R."/>
            <person name="Tunggal B."/>
            <person name="Rivero F."/>
            <person name="John U."/>
            <person name="Schleicher M."/>
            <person name="Eichinger L."/>
            <person name="Platzer M."/>
            <person name="Noegel A.A."/>
            <person name="Schaap P."/>
            <person name="Gloeckner G."/>
        </authorList>
    </citation>
    <scope>NUCLEOTIDE SEQUENCE [LARGE SCALE GENOMIC DNA]</scope>
    <source>
        <strain evidence="14">ATCC 26659 / Pp 5 / PN500</strain>
    </source>
</reference>
<comment type="similarity">
    <text evidence="3">Belongs to the PIGG/PIGN/PIGO family. PIGO subfamily.</text>
</comment>